<organism evidence="1 2">
    <name type="scientific">Vaccinium darrowii</name>
    <dbReference type="NCBI Taxonomy" id="229202"/>
    <lineage>
        <taxon>Eukaryota</taxon>
        <taxon>Viridiplantae</taxon>
        <taxon>Streptophyta</taxon>
        <taxon>Embryophyta</taxon>
        <taxon>Tracheophyta</taxon>
        <taxon>Spermatophyta</taxon>
        <taxon>Magnoliopsida</taxon>
        <taxon>eudicotyledons</taxon>
        <taxon>Gunneridae</taxon>
        <taxon>Pentapetalae</taxon>
        <taxon>asterids</taxon>
        <taxon>Ericales</taxon>
        <taxon>Ericaceae</taxon>
        <taxon>Vaccinioideae</taxon>
        <taxon>Vaccinieae</taxon>
        <taxon>Vaccinium</taxon>
    </lineage>
</organism>
<accession>A0ACB7YYM9</accession>
<name>A0ACB7YYM9_9ERIC</name>
<evidence type="ECO:0000313" key="1">
    <source>
        <dbReference type="EMBL" id="KAH7858418.1"/>
    </source>
</evidence>
<protein>
    <submittedName>
        <fullName evidence="1">Uncharacterized protein</fullName>
    </submittedName>
</protein>
<keyword evidence="2" id="KW-1185">Reference proteome</keyword>
<dbReference type="Proteomes" id="UP000828048">
    <property type="component" value="Chromosome 3"/>
</dbReference>
<proteinExistence type="predicted"/>
<evidence type="ECO:0000313" key="2">
    <source>
        <dbReference type="Proteomes" id="UP000828048"/>
    </source>
</evidence>
<sequence>MANITGRWQASDRVIEEFEPSAAWTEDSSSHYLLVDVPGFQKEWLKLQVHDLHEHGYIKVGGEKPTENKVVYFDQKFKIPENSDTTKITGRYEGGVLYVIVPKLVKDEEREPRDTTSTEEKHKHEHDQEEHNKKHEHKHDLVEHKEKHEHKHDLEEHHEKHEHKHDLEEHKEKHEHHQEEHDRGGHIGHRVRNDHKKKVVEEGGFHDATAETLRVEGGGGLSGSLMQILSKNKGIVVTAVLAFSLGVLLSQKFQSCVGT</sequence>
<gene>
    <name evidence="1" type="ORF">Vadar_023620</name>
</gene>
<comment type="caution">
    <text evidence="1">The sequence shown here is derived from an EMBL/GenBank/DDBJ whole genome shotgun (WGS) entry which is preliminary data.</text>
</comment>
<reference evidence="1 2" key="1">
    <citation type="journal article" date="2021" name="Hortic Res">
        <title>High-quality reference genome and annotation aids understanding of berry development for evergreen blueberry (Vaccinium darrowii).</title>
        <authorList>
            <person name="Yu J."/>
            <person name="Hulse-Kemp A.M."/>
            <person name="Babiker E."/>
            <person name="Staton M."/>
        </authorList>
    </citation>
    <scope>NUCLEOTIDE SEQUENCE [LARGE SCALE GENOMIC DNA]</scope>
    <source>
        <strain evidence="2">cv. NJ 8807/NJ 8810</strain>
        <tissue evidence="1">Young leaf</tissue>
    </source>
</reference>
<dbReference type="EMBL" id="CM037153">
    <property type="protein sequence ID" value="KAH7858418.1"/>
    <property type="molecule type" value="Genomic_DNA"/>
</dbReference>